<keyword evidence="1" id="KW-0238">DNA-binding</keyword>
<dbReference type="RefSeq" id="WP_078277516.1">
    <property type="nucleotide sequence ID" value="NZ_CAACXO010000052.1"/>
</dbReference>
<dbReference type="Proteomes" id="UP000255279">
    <property type="component" value="Unassembled WGS sequence"/>
</dbReference>
<dbReference type="AlphaFoldDB" id="A0A1S9ZW85"/>
<evidence type="ECO:0000313" key="4">
    <source>
        <dbReference type="Proteomes" id="UP000255279"/>
    </source>
</evidence>
<keyword evidence="3" id="KW-1185">Reference proteome</keyword>
<dbReference type="STRING" id="34060.B0181_10920"/>
<proteinExistence type="predicted"/>
<dbReference type="OrthoDB" id="9806994at2"/>
<dbReference type="EMBL" id="UGQE01000004">
    <property type="protein sequence ID" value="STZ14001.1"/>
    <property type="molecule type" value="Genomic_DNA"/>
</dbReference>
<sequence length="96" mass="11014">MSKLKTLTPEQAKSESDRFWSASDDAVFPPITIAIILNKSLSWLQAKRCNGDGIPFIKHSKKVIYYQKSDVIDYLNKFGKVPHTSDPNYYNYQKAL</sequence>
<evidence type="ECO:0000313" key="3">
    <source>
        <dbReference type="Proteomes" id="UP000190435"/>
    </source>
</evidence>
<gene>
    <name evidence="1" type="ORF">B0181_10920</name>
    <name evidence="2" type="ORF">NCTC10293_01588</name>
</gene>
<evidence type="ECO:0000313" key="1">
    <source>
        <dbReference type="EMBL" id="OOR87191.1"/>
    </source>
</evidence>
<reference evidence="2 4" key="2">
    <citation type="submission" date="2018-06" db="EMBL/GenBank/DDBJ databases">
        <authorList>
            <consortium name="Pathogen Informatics"/>
            <person name="Doyle S."/>
        </authorList>
    </citation>
    <scope>NUCLEOTIDE SEQUENCE [LARGE SCALE GENOMIC DNA]</scope>
    <source>
        <strain evidence="2 4">NCTC10293</strain>
    </source>
</reference>
<name>A0A1S9ZW85_9GAMM</name>
<organism evidence="1 3">
    <name type="scientific">Moraxella caviae</name>
    <dbReference type="NCBI Taxonomy" id="34060"/>
    <lineage>
        <taxon>Bacteria</taxon>
        <taxon>Pseudomonadati</taxon>
        <taxon>Pseudomonadota</taxon>
        <taxon>Gammaproteobacteria</taxon>
        <taxon>Moraxellales</taxon>
        <taxon>Moraxellaceae</taxon>
        <taxon>Moraxella</taxon>
    </lineage>
</organism>
<dbReference type="GO" id="GO:0003677">
    <property type="term" value="F:DNA binding"/>
    <property type="evidence" value="ECO:0007669"/>
    <property type="project" value="UniProtKB-KW"/>
</dbReference>
<accession>A0A1S9ZW85</accession>
<dbReference type="EMBL" id="MUXU01000082">
    <property type="protein sequence ID" value="OOR87191.1"/>
    <property type="molecule type" value="Genomic_DNA"/>
</dbReference>
<dbReference type="Proteomes" id="UP000190435">
    <property type="component" value="Unassembled WGS sequence"/>
</dbReference>
<protein>
    <submittedName>
        <fullName evidence="1">DNA-binding protein</fullName>
    </submittedName>
</protein>
<evidence type="ECO:0000313" key="2">
    <source>
        <dbReference type="EMBL" id="STZ14001.1"/>
    </source>
</evidence>
<reference evidence="1 3" key="1">
    <citation type="submission" date="2017-02" db="EMBL/GenBank/DDBJ databases">
        <title>Draft genome sequence of Moraxella caviae CCUG 355 type strain.</title>
        <authorList>
            <person name="Engstrom-Jakobsson H."/>
            <person name="Salva-Serra F."/>
            <person name="Thorell K."/>
            <person name="Gonzales-Siles L."/>
            <person name="Karlsson R."/>
            <person name="Boulund F."/>
            <person name="Engstrand L."/>
            <person name="Moore E."/>
        </authorList>
    </citation>
    <scope>NUCLEOTIDE SEQUENCE [LARGE SCALE GENOMIC DNA]</scope>
    <source>
        <strain evidence="1 3">CCUG 355</strain>
    </source>
</reference>